<dbReference type="InterPro" id="IPR011990">
    <property type="entry name" value="TPR-like_helical_dom_sf"/>
</dbReference>
<dbReference type="Pfam" id="PF14561">
    <property type="entry name" value="TPR_20"/>
    <property type="match status" value="1"/>
</dbReference>
<accession>A0A5J6Z6Z9</accession>
<dbReference type="EMBL" id="CP045032">
    <property type="protein sequence ID" value="QFQ02696.1"/>
    <property type="molecule type" value="Genomic_DNA"/>
</dbReference>
<reference evidence="3" key="1">
    <citation type="submission" date="2019-10" db="EMBL/GenBank/DDBJ databases">
        <title>Complete genome sequence of Corynebacterium urogenitalis DSM 108747, isolated from the genital tract of a cow.</title>
        <authorList>
            <person name="Ruckert C."/>
            <person name="Ballas P."/>
            <person name="Wagener K."/>
            <person name="Drillich M."/>
            <person name="Kaempfer P."/>
            <person name="Busse H.-J."/>
            <person name="Ehling-Schulz M."/>
        </authorList>
    </citation>
    <scope>NUCLEOTIDE SEQUENCE [LARGE SCALE GENOMIC DNA]</scope>
    <source>
        <strain evidence="3">LMM 1652</strain>
    </source>
</reference>
<dbReference type="Pfam" id="PF00085">
    <property type="entry name" value="Thioredoxin"/>
    <property type="match status" value="1"/>
</dbReference>
<dbReference type="InterPro" id="IPR036249">
    <property type="entry name" value="Thioredoxin-like_sf"/>
</dbReference>
<protein>
    <submittedName>
        <fullName evidence="2">Thioredoxin</fullName>
    </submittedName>
</protein>
<evidence type="ECO:0000259" key="1">
    <source>
        <dbReference type="Pfam" id="PF00085"/>
    </source>
</evidence>
<dbReference type="Proteomes" id="UP000326711">
    <property type="component" value="Chromosome"/>
</dbReference>
<proteinExistence type="predicted"/>
<dbReference type="Gene3D" id="3.40.30.10">
    <property type="entry name" value="Glutaredoxin"/>
    <property type="match status" value="1"/>
</dbReference>
<dbReference type="AlphaFoldDB" id="A0A5J6Z6Z9"/>
<dbReference type="RefSeq" id="WP_151903031.1">
    <property type="nucleotide sequence ID" value="NZ_CP045032.1"/>
</dbReference>
<feature type="domain" description="Thioredoxin" evidence="1">
    <location>
        <begin position="101"/>
        <end position="165"/>
    </location>
</feature>
<dbReference type="OrthoDB" id="5181746at2"/>
<dbReference type="InterPro" id="IPR013766">
    <property type="entry name" value="Thioredoxin_domain"/>
</dbReference>
<evidence type="ECO:0000313" key="2">
    <source>
        <dbReference type="EMBL" id="QFQ02696.1"/>
    </source>
</evidence>
<dbReference type="SUPFAM" id="SSF52833">
    <property type="entry name" value="Thioredoxin-like"/>
    <property type="match status" value="1"/>
</dbReference>
<dbReference type="Gene3D" id="1.25.40.10">
    <property type="entry name" value="Tetratricopeptide repeat domain"/>
    <property type="match status" value="1"/>
</dbReference>
<keyword evidence="3" id="KW-1185">Reference proteome</keyword>
<name>A0A5J6Z6Z9_9CORY</name>
<evidence type="ECO:0000313" key="3">
    <source>
        <dbReference type="Proteomes" id="UP000326711"/>
    </source>
</evidence>
<dbReference type="GO" id="GO:0006950">
    <property type="term" value="P:response to stress"/>
    <property type="evidence" value="ECO:0007669"/>
    <property type="project" value="UniProtKB-ARBA"/>
</dbReference>
<gene>
    <name evidence="2" type="ORF">CUROG_06700</name>
</gene>
<dbReference type="CDD" id="cd02956">
    <property type="entry name" value="ybbN"/>
    <property type="match status" value="1"/>
</dbReference>
<dbReference type="KEGG" id="cuo:CUROG_06700"/>
<sequence length="323" mass="34338">MTHPNAPQGSSQSAGPRFVGGAIDLGDVKARAQAREEAAERVNQAQQAAGTAGEVERFAEVTPESFEQDLVIRSTQVAVVLLLGTARSEASEELKTMLGRLAQMVDVPQEDVKFVVRYVDVDTNGEIAQALNVKAVPTVIALAGGRPLTQFEGGQPEEQIKRWIEAVISATDGKLQGLPPAFGEPVETEEPRMEEAAGKLESGDFDGAIAAYDAILADEPGHAEAKAARANTLLLQRVQAADNAVASGEKEADPVEAAGQEADRLLLAGQKEQAFDVLIEQIRVNADDARDAAKQRLLDLFAMFDAGDPEVIAARTRMASALF</sequence>
<organism evidence="2 3">
    <name type="scientific">Corynebacterium urogenitale</name>
    <dbReference type="NCBI Taxonomy" id="2487892"/>
    <lineage>
        <taxon>Bacteria</taxon>
        <taxon>Bacillati</taxon>
        <taxon>Actinomycetota</taxon>
        <taxon>Actinomycetes</taxon>
        <taxon>Mycobacteriales</taxon>
        <taxon>Corynebacteriaceae</taxon>
        <taxon>Corynebacterium</taxon>
    </lineage>
</organism>